<name>A0A9P0KZC2_ACAOB</name>
<keyword evidence="2" id="KW-1185">Reference proteome</keyword>
<dbReference type="Proteomes" id="UP001152888">
    <property type="component" value="Unassembled WGS sequence"/>
</dbReference>
<dbReference type="OrthoDB" id="6790238at2759"/>
<dbReference type="AlphaFoldDB" id="A0A9P0KZC2"/>
<accession>A0A9P0KZC2</accession>
<sequence length="47" mass="5702">MFFFELKKKNYLFFQFIKASQHVAFGQPAYLCMEQKHFVIRIDILAN</sequence>
<gene>
    <name evidence="1" type="ORF">ACAOBT_LOCUS17849</name>
</gene>
<dbReference type="EMBL" id="CAKOFQ010007019">
    <property type="protein sequence ID" value="CAH1987444.1"/>
    <property type="molecule type" value="Genomic_DNA"/>
</dbReference>
<protein>
    <submittedName>
        <fullName evidence="1">Uncharacterized protein</fullName>
    </submittedName>
</protein>
<evidence type="ECO:0000313" key="2">
    <source>
        <dbReference type="Proteomes" id="UP001152888"/>
    </source>
</evidence>
<organism evidence="1 2">
    <name type="scientific">Acanthoscelides obtectus</name>
    <name type="common">Bean weevil</name>
    <name type="synonym">Bruchus obtectus</name>
    <dbReference type="NCBI Taxonomy" id="200917"/>
    <lineage>
        <taxon>Eukaryota</taxon>
        <taxon>Metazoa</taxon>
        <taxon>Ecdysozoa</taxon>
        <taxon>Arthropoda</taxon>
        <taxon>Hexapoda</taxon>
        <taxon>Insecta</taxon>
        <taxon>Pterygota</taxon>
        <taxon>Neoptera</taxon>
        <taxon>Endopterygota</taxon>
        <taxon>Coleoptera</taxon>
        <taxon>Polyphaga</taxon>
        <taxon>Cucujiformia</taxon>
        <taxon>Chrysomeloidea</taxon>
        <taxon>Chrysomelidae</taxon>
        <taxon>Bruchinae</taxon>
        <taxon>Bruchini</taxon>
        <taxon>Acanthoscelides</taxon>
    </lineage>
</organism>
<evidence type="ECO:0000313" key="1">
    <source>
        <dbReference type="EMBL" id="CAH1987444.1"/>
    </source>
</evidence>
<comment type="caution">
    <text evidence="1">The sequence shown here is derived from an EMBL/GenBank/DDBJ whole genome shotgun (WGS) entry which is preliminary data.</text>
</comment>
<proteinExistence type="predicted"/>
<reference evidence="1" key="1">
    <citation type="submission" date="2022-03" db="EMBL/GenBank/DDBJ databases">
        <authorList>
            <person name="Sayadi A."/>
        </authorList>
    </citation>
    <scope>NUCLEOTIDE SEQUENCE</scope>
</reference>